<feature type="coiled-coil region" evidence="2">
    <location>
        <begin position="160"/>
        <end position="187"/>
    </location>
</feature>
<organism evidence="3 4">
    <name type="scientific">Sulfurivirga caldicuralii</name>
    <dbReference type="NCBI Taxonomy" id="364032"/>
    <lineage>
        <taxon>Bacteria</taxon>
        <taxon>Pseudomonadati</taxon>
        <taxon>Pseudomonadota</taxon>
        <taxon>Gammaproteobacteria</taxon>
        <taxon>Thiotrichales</taxon>
        <taxon>Piscirickettsiaceae</taxon>
        <taxon>Sulfurivirga</taxon>
    </lineage>
</organism>
<sequence length="195" mass="22576">MSDWQLVKADSLQDAQQKIVAAFKSIQAESFNDPLLGGWGLNPNLKVEVRGLKRIDDWLTGFVLTPWMLAQLYIPLQAPKWPLDPDWTAEKREKEPYVVIGPQQQLEFGGQRLQAFLNYHPQLGHYYLQPLVQSMAQYADNAAAFEAWAGVIRFRQETYARILAEQEEKEKKALENAENDAKAVSRRDFLRRWRS</sequence>
<evidence type="ECO:0000313" key="3">
    <source>
        <dbReference type="EMBL" id="SIN70926.1"/>
    </source>
</evidence>
<dbReference type="EMBL" id="FSRE01000001">
    <property type="protein sequence ID" value="SIN70926.1"/>
    <property type="molecule type" value="Genomic_DNA"/>
</dbReference>
<keyword evidence="2" id="KW-0175">Coiled coil</keyword>
<dbReference type="InterPro" id="IPR023994">
    <property type="entry name" value="NiFe-hyd_HybE"/>
</dbReference>
<evidence type="ECO:0000256" key="2">
    <source>
        <dbReference type="SAM" id="Coils"/>
    </source>
</evidence>
<evidence type="ECO:0000256" key="1">
    <source>
        <dbReference type="ARBA" id="ARBA00006532"/>
    </source>
</evidence>
<dbReference type="Gene3D" id="3.30.1460.40">
    <property type="entry name" value="[NiFe]-hydrogenase assembly chaperone, HybE"/>
    <property type="match status" value="1"/>
</dbReference>
<accession>A0A1N6DJM0</accession>
<dbReference type="STRING" id="364032.SAMN05443662_0197"/>
<dbReference type="RefSeq" id="WP_074200536.1">
    <property type="nucleotide sequence ID" value="NZ_FSRE01000001.1"/>
</dbReference>
<reference evidence="3 4" key="1">
    <citation type="submission" date="2016-11" db="EMBL/GenBank/DDBJ databases">
        <authorList>
            <person name="Jaros S."/>
            <person name="Januszkiewicz K."/>
            <person name="Wedrychowicz H."/>
        </authorList>
    </citation>
    <scope>NUCLEOTIDE SEQUENCE [LARGE SCALE GENOMIC DNA]</scope>
    <source>
        <strain evidence="3 4">DSM 17737</strain>
    </source>
</reference>
<dbReference type="AlphaFoldDB" id="A0A1N6DJM0"/>
<dbReference type="InterPro" id="IPR038530">
    <property type="entry name" value="NiFe-hyd_HybE_sf"/>
</dbReference>
<keyword evidence="4" id="KW-1185">Reference proteome</keyword>
<dbReference type="Pfam" id="PF11939">
    <property type="entry name" value="NiFe-hyd_HybE"/>
    <property type="match status" value="1"/>
</dbReference>
<comment type="similarity">
    <text evidence="1">Belongs to the HupJ family.</text>
</comment>
<protein>
    <recommendedName>
        <fullName evidence="5">[NiFe] hydrogenase assembly chaperone, HybE family</fullName>
    </recommendedName>
</protein>
<evidence type="ECO:0008006" key="5">
    <source>
        <dbReference type="Google" id="ProtNLM"/>
    </source>
</evidence>
<proteinExistence type="inferred from homology"/>
<dbReference type="OrthoDB" id="5764886at2"/>
<gene>
    <name evidence="3" type="ORF">SAMN05443662_0197</name>
</gene>
<evidence type="ECO:0000313" key="4">
    <source>
        <dbReference type="Proteomes" id="UP000198461"/>
    </source>
</evidence>
<dbReference type="Proteomes" id="UP000198461">
    <property type="component" value="Unassembled WGS sequence"/>
</dbReference>
<name>A0A1N6DJM0_9GAMM</name>